<dbReference type="Pfam" id="PF05685">
    <property type="entry name" value="Uma2"/>
    <property type="match status" value="1"/>
</dbReference>
<evidence type="ECO:0000313" key="2">
    <source>
        <dbReference type="EMBL" id="MBM6576398.1"/>
    </source>
</evidence>
<gene>
    <name evidence="2" type="ORF">ILT43_08430</name>
</gene>
<dbReference type="Gene3D" id="3.90.1570.10">
    <property type="entry name" value="tt1808, chain A"/>
    <property type="match status" value="1"/>
</dbReference>
<dbReference type="EMBL" id="JAFEMC010000002">
    <property type="protein sequence ID" value="MBM6576398.1"/>
    <property type="molecule type" value="Genomic_DNA"/>
</dbReference>
<accession>A0ABS2D647</accession>
<dbReference type="PANTHER" id="PTHR35400:SF3">
    <property type="entry name" value="SLL1072 PROTEIN"/>
    <property type="match status" value="1"/>
</dbReference>
<organism evidence="2 3">
    <name type="scientific">Sphingomonas longa</name>
    <dbReference type="NCBI Taxonomy" id="2778730"/>
    <lineage>
        <taxon>Bacteria</taxon>
        <taxon>Pseudomonadati</taxon>
        <taxon>Pseudomonadota</taxon>
        <taxon>Alphaproteobacteria</taxon>
        <taxon>Sphingomonadales</taxon>
        <taxon>Sphingomonadaceae</taxon>
        <taxon>Sphingomonas</taxon>
    </lineage>
</organism>
<keyword evidence="2" id="KW-0255">Endonuclease</keyword>
<dbReference type="PANTHER" id="PTHR35400">
    <property type="entry name" value="SLR1083 PROTEIN"/>
    <property type="match status" value="1"/>
</dbReference>
<proteinExistence type="predicted"/>
<evidence type="ECO:0000259" key="1">
    <source>
        <dbReference type="Pfam" id="PF05685"/>
    </source>
</evidence>
<dbReference type="InterPro" id="IPR011335">
    <property type="entry name" value="Restrct_endonuc-II-like"/>
</dbReference>
<dbReference type="CDD" id="cd06260">
    <property type="entry name" value="DUF820-like"/>
    <property type="match status" value="1"/>
</dbReference>
<keyword evidence="2" id="KW-0378">Hydrolase</keyword>
<comment type="caution">
    <text evidence="2">The sequence shown here is derived from an EMBL/GenBank/DDBJ whole genome shotgun (WGS) entry which is preliminary data.</text>
</comment>
<reference evidence="2 3" key="1">
    <citation type="submission" date="2020-12" db="EMBL/GenBank/DDBJ databases">
        <title>Sphingomonas sp.</title>
        <authorList>
            <person name="Kim M.K."/>
        </authorList>
    </citation>
    <scope>NUCLEOTIDE SEQUENCE [LARGE SCALE GENOMIC DNA]</scope>
    <source>
        <strain evidence="2 3">BT552</strain>
    </source>
</reference>
<name>A0ABS2D647_9SPHN</name>
<sequence>MNMMPSSDLQPFKLRIEDYELLDRAGAFDGRRTELIEGVIVAVNSEMLPHTRIKNELMFRLRLALRDRSDPYDAYVEGSLAFAPHNMPQPDVLVARIDAKGAYFNRDDVMLVIEVGATSLRGDLGIKRTLYADQHVPGYWVVDVDGRQVHQFWTPADGSYVDSRIVPMAGPLQSATVPNLTIDGHGIL</sequence>
<dbReference type="Proteomes" id="UP000763641">
    <property type="component" value="Unassembled WGS sequence"/>
</dbReference>
<dbReference type="SUPFAM" id="SSF52980">
    <property type="entry name" value="Restriction endonuclease-like"/>
    <property type="match status" value="1"/>
</dbReference>
<dbReference type="RefSeq" id="WP_204198513.1">
    <property type="nucleotide sequence ID" value="NZ_JAFEMC010000002.1"/>
</dbReference>
<dbReference type="InterPro" id="IPR008538">
    <property type="entry name" value="Uma2"/>
</dbReference>
<evidence type="ECO:0000313" key="3">
    <source>
        <dbReference type="Proteomes" id="UP000763641"/>
    </source>
</evidence>
<dbReference type="InterPro" id="IPR012296">
    <property type="entry name" value="Nuclease_put_TT1808"/>
</dbReference>
<keyword evidence="3" id="KW-1185">Reference proteome</keyword>
<protein>
    <submittedName>
        <fullName evidence="2">Uma2 family endonuclease</fullName>
    </submittedName>
</protein>
<feature type="domain" description="Putative restriction endonuclease" evidence="1">
    <location>
        <begin position="17"/>
        <end position="182"/>
    </location>
</feature>
<keyword evidence="2" id="KW-0540">Nuclease</keyword>
<dbReference type="GO" id="GO:0004519">
    <property type="term" value="F:endonuclease activity"/>
    <property type="evidence" value="ECO:0007669"/>
    <property type="project" value="UniProtKB-KW"/>
</dbReference>